<gene>
    <name evidence="3" type="ORF">QE404_002962</name>
</gene>
<dbReference type="RefSeq" id="WP_307451608.1">
    <property type="nucleotide sequence ID" value="NZ_JAUTAL010000001.1"/>
</dbReference>
<dbReference type="InterPro" id="IPR029044">
    <property type="entry name" value="Nucleotide-diphossugar_trans"/>
</dbReference>
<sequence length="260" mass="30444">MSLSLAVITYNEEDNIIRLLNSVSDMVDEIVIVDSYSSDRTKEICLKHPKVKFSEKKFNGYGEQKNHALDLCTMEWVLFLDADEVPDDALKQSIKSIIHNGTNEFDIYHARFTNHLGVYTLKFGGWGNVFRERLFKRCGARYSDDKVHEFLTYKGKTGILAGKINHYTYKSIHHHIVKINRYSDMMAEKMYDRGKRITRFKVIFSPAFEFTKVFIFKLGILDGFGGFYVAKTMSYYTFLKYIKLREKIRQDEIQKSLNKT</sequence>
<reference evidence="3 4" key="1">
    <citation type="submission" date="2023-07" db="EMBL/GenBank/DDBJ databases">
        <title>Functional and genomic diversity of the sorghum phyllosphere microbiome.</title>
        <authorList>
            <person name="Shade A."/>
        </authorList>
    </citation>
    <scope>NUCLEOTIDE SEQUENCE [LARGE SCALE GENOMIC DNA]</scope>
    <source>
        <strain evidence="3 4">SORGH_AS_1064</strain>
    </source>
</reference>
<evidence type="ECO:0000313" key="4">
    <source>
        <dbReference type="Proteomes" id="UP001225072"/>
    </source>
</evidence>
<name>A0ABU0TL95_9FLAO</name>
<proteinExistence type="inferred from homology"/>
<comment type="similarity">
    <text evidence="1">Belongs to the glycosyltransferase 2 family. WaaE/KdtX subfamily.</text>
</comment>
<evidence type="ECO:0000259" key="2">
    <source>
        <dbReference type="Pfam" id="PF00535"/>
    </source>
</evidence>
<comment type="caution">
    <text evidence="3">The sequence shown here is derived from an EMBL/GenBank/DDBJ whole genome shotgun (WGS) entry which is preliminary data.</text>
</comment>
<dbReference type="PANTHER" id="PTHR43630:SF2">
    <property type="entry name" value="GLYCOSYLTRANSFERASE"/>
    <property type="match status" value="1"/>
</dbReference>
<dbReference type="InterPro" id="IPR001173">
    <property type="entry name" value="Glyco_trans_2-like"/>
</dbReference>
<feature type="domain" description="Glycosyltransferase 2-like" evidence="2">
    <location>
        <begin position="4"/>
        <end position="101"/>
    </location>
</feature>
<dbReference type="SUPFAM" id="SSF53448">
    <property type="entry name" value="Nucleotide-diphospho-sugar transferases"/>
    <property type="match status" value="1"/>
</dbReference>
<evidence type="ECO:0000256" key="1">
    <source>
        <dbReference type="ARBA" id="ARBA00038494"/>
    </source>
</evidence>
<dbReference type="Proteomes" id="UP001225072">
    <property type="component" value="Unassembled WGS sequence"/>
</dbReference>
<dbReference type="Gene3D" id="3.90.550.10">
    <property type="entry name" value="Spore Coat Polysaccharide Biosynthesis Protein SpsA, Chain A"/>
    <property type="match status" value="1"/>
</dbReference>
<evidence type="ECO:0000313" key="3">
    <source>
        <dbReference type="EMBL" id="MDQ1097815.1"/>
    </source>
</evidence>
<organism evidence="3 4">
    <name type="scientific">Chryseobacterium camelliae</name>
    <dbReference type="NCBI Taxonomy" id="1265445"/>
    <lineage>
        <taxon>Bacteria</taxon>
        <taxon>Pseudomonadati</taxon>
        <taxon>Bacteroidota</taxon>
        <taxon>Flavobacteriia</taxon>
        <taxon>Flavobacteriales</taxon>
        <taxon>Weeksellaceae</taxon>
        <taxon>Chryseobacterium group</taxon>
        <taxon>Chryseobacterium</taxon>
    </lineage>
</organism>
<accession>A0ABU0TL95</accession>
<protein>
    <submittedName>
        <fullName evidence="3">Glycosyltransferase involved in cell wall biosynthesis</fullName>
    </submittedName>
</protein>
<keyword evidence="4" id="KW-1185">Reference proteome</keyword>
<dbReference type="PANTHER" id="PTHR43630">
    <property type="entry name" value="POLY-BETA-1,6-N-ACETYL-D-GLUCOSAMINE SYNTHASE"/>
    <property type="match status" value="1"/>
</dbReference>
<dbReference type="Pfam" id="PF00535">
    <property type="entry name" value="Glycos_transf_2"/>
    <property type="match status" value="1"/>
</dbReference>
<dbReference type="CDD" id="cd02511">
    <property type="entry name" value="Beta4Glucosyltransferase"/>
    <property type="match status" value="1"/>
</dbReference>
<dbReference type="EMBL" id="JAUTAL010000001">
    <property type="protein sequence ID" value="MDQ1097815.1"/>
    <property type="molecule type" value="Genomic_DNA"/>
</dbReference>